<evidence type="ECO:0000313" key="4">
    <source>
        <dbReference type="EMBL" id="SPQ94176.1"/>
    </source>
</evidence>
<dbReference type="Proteomes" id="UP000290189">
    <property type="component" value="Unassembled WGS sequence"/>
</dbReference>
<geneLocation type="mitochondrion" evidence="4"/>
<proteinExistence type="predicted"/>
<keyword evidence="1" id="KW-0805">Transcription regulation</keyword>
<evidence type="ECO:0008006" key="7">
    <source>
        <dbReference type="Google" id="ProtNLM"/>
    </source>
</evidence>
<keyword evidence="2" id="KW-0804">Transcription</keyword>
<organism evidence="3 5">
    <name type="scientific">Plasmodiophora brassicae</name>
    <name type="common">Clubroot disease agent</name>
    <dbReference type="NCBI Taxonomy" id="37360"/>
    <lineage>
        <taxon>Eukaryota</taxon>
        <taxon>Sar</taxon>
        <taxon>Rhizaria</taxon>
        <taxon>Endomyxa</taxon>
        <taxon>Phytomyxea</taxon>
        <taxon>Plasmodiophorida</taxon>
        <taxon>Plasmodiophoridae</taxon>
        <taxon>Plasmodiophora</taxon>
    </lineage>
</organism>
<dbReference type="EMBL" id="CDSF01000002">
    <property type="protein sequence ID" value="CEO94843.1"/>
    <property type="molecule type" value="Genomic_DNA"/>
</dbReference>
<dbReference type="EMBL" id="OVEO01000002">
    <property type="protein sequence ID" value="SPQ94176.1"/>
    <property type="molecule type" value="Genomic_DNA"/>
</dbReference>
<dbReference type="PRINTS" id="PR00685">
    <property type="entry name" value="TIFACTORIIB"/>
</dbReference>
<reference evidence="3 5" key="1">
    <citation type="submission" date="2015-02" db="EMBL/GenBank/DDBJ databases">
        <authorList>
            <person name="Chooi Y.-H."/>
        </authorList>
    </citation>
    <scope>NUCLEOTIDE SEQUENCE [LARGE SCALE GENOMIC DNA]</scope>
    <source>
        <strain evidence="3">E3</strain>
    </source>
</reference>
<dbReference type="SUPFAM" id="SSF47954">
    <property type="entry name" value="Cyclin-like"/>
    <property type="match status" value="1"/>
</dbReference>
<dbReference type="SUPFAM" id="SSF57783">
    <property type="entry name" value="Zinc beta-ribbon"/>
    <property type="match status" value="1"/>
</dbReference>
<keyword evidence="5" id="KW-1185">Reference proteome</keyword>
<dbReference type="InterPro" id="IPR000812">
    <property type="entry name" value="TFIIB"/>
</dbReference>
<sequence>MEGDVGDPSCPACGPGASSEYEENAGGYICTSCGAVLSSSVISMQAPTPSDVDKGTHIGGVFCSNRFGAVAGLSQSAARDARRISLSDRGQNRSMRRRQRLSAACQILQMPSWAPDSAMSLANQFSTSPSTADDTAALYSIARRLSLPVVARDVSDATGAGHHEVSRAMLRLPSRQYHLDTARLVGRAVASVNGTYADGRRATAIIGLIRATGICGGRQPRIVACAAVVVALRVRLSAKQTPVKRLASALDVNERRLRERVADIENALVGLASQLPIELSVTRRNLPSQLGTILDNLELLQGISSSNNAEDPVVQEYQDAVARYGGRKQAPISEVSHVQETCSGSIDLDALSGDDVDDLLFTDDEVRQRKKLLDRLESNTNKQVV</sequence>
<dbReference type="AlphaFoldDB" id="A0A0G4II03"/>
<evidence type="ECO:0000256" key="1">
    <source>
        <dbReference type="ARBA" id="ARBA00023015"/>
    </source>
</evidence>
<evidence type="ECO:0000256" key="2">
    <source>
        <dbReference type="ARBA" id="ARBA00023163"/>
    </source>
</evidence>
<gene>
    <name evidence="3" type="ORF">PBRA_003656</name>
    <name evidence="4" type="ORF">PLBR_LOCUS1391</name>
</gene>
<evidence type="ECO:0000313" key="5">
    <source>
        <dbReference type="Proteomes" id="UP000039324"/>
    </source>
</evidence>
<evidence type="ECO:0000313" key="3">
    <source>
        <dbReference type="EMBL" id="CEO94843.1"/>
    </source>
</evidence>
<reference evidence="4 6" key="2">
    <citation type="submission" date="2018-03" db="EMBL/GenBank/DDBJ databases">
        <authorList>
            <person name="Fogelqvist J."/>
        </authorList>
    </citation>
    <scope>NUCLEOTIDE SEQUENCE [LARGE SCALE GENOMIC DNA]</scope>
</reference>
<protein>
    <recommendedName>
        <fullName evidence="7">TFIIB-type domain-containing protein</fullName>
    </recommendedName>
</protein>
<dbReference type="InterPro" id="IPR036915">
    <property type="entry name" value="Cyclin-like_sf"/>
</dbReference>
<name>A0A0G4II03_PLABS</name>
<dbReference type="Gene3D" id="1.10.472.10">
    <property type="entry name" value="Cyclin-like"/>
    <property type="match status" value="1"/>
</dbReference>
<dbReference type="Gene3D" id="1.10.472.170">
    <property type="match status" value="1"/>
</dbReference>
<dbReference type="Proteomes" id="UP000039324">
    <property type="component" value="Unassembled WGS sequence"/>
</dbReference>
<keyword evidence="4" id="KW-0496">Mitochondrion</keyword>
<accession>A0A0G4II03</accession>
<evidence type="ECO:0000313" key="6">
    <source>
        <dbReference type="Proteomes" id="UP000290189"/>
    </source>
</evidence>
<dbReference type="GO" id="GO:0070897">
    <property type="term" value="P:transcription preinitiation complex assembly"/>
    <property type="evidence" value="ECO:0007669"/>
    <property type="project" value="InterPro"/>
</dbReference>